<dbReference type="PANTHER" id="PTHR37365:SF1">
    <property type="entry name" value="TESTIS-EXPRESSED PROTEIN 44"/>
    <property type="match status" value="1"/>
</dbReference>
<evidence type="ECO:0008006" key="4">
    <source>
        <dbReference type="Google" id="ProtNLM"/>
    </source>
</evidence>
<evidence type="ECO:0000256" key="1">
    <source>
        <dbReference type="SAM" id="MobiDB-lite"/>
    </source>
</evidence>
<reference evidence="2" key="1">
    <citation type="submission" date="2020-03" db="EMBL/GenBank/DDBJ databases">
        <title>Studies in the Genomics of Life Span.</title>
        <authorList>
            <person name="Glass D."/>
        </authorList>
    </citation>
    <scope>NUCLEOTIDE SEQUENCE</scope>
    <source>
        <strain evidence="2">SUZIE</strain>
        <tissue evidence="2">Muscle</tissue>
    </source>
</reference>
<feature type="compositionally biased region" description="Low complexity" evidence="1">
    <location>
        <begin position="158"/>
        <end position="172"/>
    </location>
</feature>
<accession>A0AA41N5I8</accession>
<dbReference type="InterPro" id="IPR031460">
    <property type="entry name" value="DUF4678"/>
</dbReference>
<evidence type="ECO:0000313" key="3">
    <source>
        <dbReference type="Proteomes" id="UP001166674"/>
    </source>
</evidence>
<dbReference type="EMBL" id="JAATJV010391863">
    <property type="protein sequence ID" value="MBZ3884182.1"/>
    <property type="molecule type" value="Genomic_DNA"/>
</dbReference>
<dbReference type="AlphaFoldDB" id="A0AA41N5I8"/>
<sequence>MTIVPSEEAEATSNPPHGPTEASLGTEADHRPAEDPAGGSQSQVPLPADASAEGSAAAAPEHRDVDQAASEAPPTSGDKDESEAAPGSGQEPEEITSLVPQDPGALQVFVGRQNLLPVGVADDESAQGGVALLSDSKAQERTPPKASGPKSQLVFALPPTGAADPTTAATGGLRHPPPTEVTKAAEKVEGSQMVTGEDLVDSSKELRVQSFPPSPACSAPPSPLPSPHTEAPGRRLLDSDLYMADEDSGYMRSMTSLLGGGEGSISSLADILVWSEPMGMTMAMGFLATGHSSPTELLRSTGPSLRSVSSILGSASSTFTSGLATGTGSTLRSVTQVLESVERRTMESIRSAMRYLTSHLAPRRFHAGPS</sequence>
<evidence type="ECO:0000313" key="2">
    <source>
        <dbReference type="EMBL" id="MBZ3884182.1"/>
    </source>
</evidence>
<organism evidence="2 3">
    <name type="scientific">Sciurus carolinensis</name>
    <name type="common">Eastern gray squirrel</name>
    <dbReference type="NCBI Taxonomy" id="30640"/>
    <lineage>
        <taxon>Eukaryota</taxon>
        <taxon>Metazoa</taxon>
        <taxon>Chordata</taxon>
        <taxon>Craniata</taxon>
        <taxon>Vertebrata</taxon>
        <taxon>Euteleostomi</taxon>
        <taxon>Mammalia</taxon>
        <taxon>Eutheria</taxon>
        <taxon>Euarchontoglires</taxon>
        <taxon>Glires</taxon>
        <taxon>Rodentia</taxon>
        <taxon>Sciuromorpha</taxon>
        <taxon>Sciuridae</taxon>
        <taxon>Sciurinae</taxon>
        <taxon>Sciurini</taxon>
        <taxon>Sciurus</taxon>
    </lineage>
</organism>
<keyword evidence="3" id="KW-1185">Reference proteome</keyword>
<dbReference type="Pfam" id="PF15727">
    <property type="entry name" value="DUF4678"/>
    <property type="match status" value="2"/>
</dbReference>
<feature type="compositionally biased region" description="Low complexity" evidence="1">
    <location>
        <begin position="47"/>
        <end position="59"/>
    </location>
</feature>
<dbReference type="Proteomes" id="UP001166674">
    <property type="component" value="Unassembled WGS sequence"/>
</dbReference>
<feature type="region of interest" description="Disordered" evidence="1">
    <location>
        <begin position="131"/>
        <end position="178"/>
    </location>
</feature>
<dbReference type="PANTHER" id="PTHR37365">
    <property type="entry name" value="TESTIS-EXPRESSED PROTEIN 44"/>
    <property type="match status" value="1"/>
</dbReference>
<gene>
    <name evidence="2" type="ORF">SUZIE_176660</name>
</gene>
<feature type="region of interest" description="Disordered" evidence="1">
    <location>
        <begin position="209"/>
        <end position="233"/>
    </location>
</feature>
<feature type="region of interest" description="Disordered" evidence="1">
    <location>
        <begin position="1"/>
        <end position="102"/>
    </location>
</feature>
<comment type="caution">
    <text evidence="2">The sequence shown here is derived from an EMBL/GenBank/DDBJ whole genome shotgun (WGS) entry which is preliminary data.</text>
</comment>
<protein>
    <recommendedName>
        <fullName evidence="4">Testis expressed 44</fullName>
    </recommendedName>
</protein>
<proteinExistence type="predicted"/>
<name>A0AA41N5I8_SCICA</name>
<feature type="compositionally biased region" description="Pro residues" evidence="1">
    <location>
        <begin position="212"/>
        <end position="226"/>
    </location>
</feature>